<dbReference type="AlphaFoldDB" id="A0A1J1I5D2"/>
<evidence type="ECO:0000313" key="1">
    <source>
        <dbReference type="EMBL" id="CRK94954.1"/>
    </source>
</evidence>
<keyword evidence="2" id="KW-1185">Reference proteome</keyword>
<sequence>MDKKKTILSGSKNLLHLIMMNDFLSEMTSSLVASFLYIRSFNFAKQEMQHKIRRQAAMKSSYKRELSLHLIYGRQQQPTEQK</sequence>
<reference evidence="1 2" key="1">
    <citation type="submission" date="2015-04" db="EMBL/GenBank/DDBJ databases">
        <authorList>
            <person name="Syromyatnikov M.Y."/>
            <person name="Popov V.N."/>
        </authorList>
    </citation>
    <scope>NUCLEOTIDE SEQUENCE [LARGE SCALE GENOMIC DNA]</scope>
</reference>
<evidence type="ECO:0000313" key="2">
    <source>
        <dbReference type="Proteomes" id="UP000183832"/>
    </source>
</evidence>
<name>A0A1J1I5D2_9DIPT</name>
<proteinExistence type="predicted"/>
<protein>
    <submittedName>
        <fullName evidence="1">CLUMA_CG008442, isoform A</fullName>
    </submittedName>
</protein>
<organism evidence="1 2">
    <name type="scientific">Clunio marinus</name>
    <dbReference type="NCBI Taxonomy" id="568069"/>
    <lineage>
        <taxon>Eukaryota</taxon>
        <taxon>Metazoa</taxon>
        <taxon>Ecdysozoa</taxon>
        <taxon>Arthropoda</taxon>
        <taxon>Hexapoda</taxon>
        <taxon>Insecta</taxon>
        <taxon>Pterygota</taxon>
        <taxon>Neoptera</taxon>
        <taxon>Endopterygota</taxon>
        <taxon>Diptera</taxon>
        <taxon>Nematocera</taxon>
        <taxon>Chironomoidea</taxon>
        <taxon>Chironomidae</taxon>
        <taxon>Clunio</taxon>
    </lineage>
</organism>
<gene>
    <name evidence="1" type="ORF">CLUMA_CG008442</name>
</gene>
<dbReference type="EMBL" id="CVRI01000040">
    <property type="protein sequence ID" value="CRK94954.1"/>
    <property type="molecule type" value="Genomic_DNA"/>
</dbReference>
<dbReference type="Proteomes" id="UP000183832">
    <property type="component" value="Unassembled WGS sequence"/>
</dbReference>
<accession>A0A1J1I5D2</accession>